<keyword evidence="2" id="KW-1185">Reference proteome</keyword>
<name>A0ACB8DLA6_DERSI</name>
<sequence length="550" mass="61572">MQPLQCPDATTLTAHCGCRGGRSAFCLWQDGGTGVQLRDHQSREVADLEIMFFGGNALNAGQQLGPPNGPNEPLPPNPFLNNLDLLDDWLFGQNNTFLYNYIPKGDNYAMASIIANRRGAITTVRNVRRTGPPNWRETNLQPFERNFYREHFRTAWRTPDEVEQYRKENRITVKGRGVQKPLLRFHEANFPACIAQCWPVALKGRDLLAVIGTGAEGKTLAYILPAIVHGFLALVLTPTPEEARHIQRLVGKFESHTSVRANCICSDGSKDQQLRDLRRGFEICIATPGRILTFLQEGKLDLALCTYFVLDEADRMVDVGFEQQILAIARYVRPDRQTLMWMSRKPRELYRLADALLDDYVEVNVGECQTSPDQGVEQLVCVCAESEKEARLVALLEDILSRHEDAVARKVIVFAETRKRVDDLVSKLRLRGWPVVGIHAGTTVGARDWALAAFCRGGTSVLVATDVAARVLHSDRVGYVVNYDCPSSAEAYARRISHASHSTGEACTAYTFLEPGDRRCAKEMIGILRAAKRKVDPELYVIAKRAKQLH</sequence>
<accession>A0ACB8DLA6</accession>
<dbReference type="EMBL" id="CM023480">
    <property type="protein sequence ID" value="KAH7971369.1"/>
    <property type="molecule type" value="Genomic_DNA"/>
</dbReference>
<organism evidence="1 2">
    <name type="scientific">Dermacentor silvarum</name>
    <name type="common">Tick</name>
    <dbReference type="NCBI Taxonomy" id="543639"/>
    <lineage>
        <taxon>Eukaryota</taxon>
        <taxon>Metazoa</taxon>
        <taxon>Ecdysozoa</taxon>
        <taxon>Arthropoda</taxon>
        <taxon>Chelicerata</taxon>
        <taxon>Arachnida</taxon>
        <taxon>Acari</taxon>
        <taxon>Parasitiformes</taxon>
        <taxon>Ixodida</taxon>
        <taxon>Ixodoidea</taxon>
        <taxon>Ixodidae</taxon>
        <taxon>Rhipicephalinae</taxon>
        <taxon>Dermacentor</taxon>
    </lineage>
</organism>
<reference evidence="1" key="1">
    <citation type="submission" date="2020-05" db="EMBL/GenBank/DDBJ databases">
        <title>Large-scale comparative analyses of tick genomes elucidate their genetic diversity and vector capacities.</title>
        <authorList>
            <person name="Jia N."/>
            <person name="Wang J."/>
            <person name="Shi W."/>
            <person name="Du L."/>
            <person name="Sun Y."/>
            <person name="Zhan W."/>
            <person name="Jiang J."/>
            <person name="Wang Q."/>
            <person name="Zhang B."/>
            <person name="Ji P."/>
            <person name="Sakyi L.B."/>
            <person name="Cui X."/>
            <person name="Yuan T."/>
            <person name="Jiang B."/>
            <person name="Yang W."/>
            <person name="Lam T.T.-Y."/>
            <person name="Chang Q."/>
            <person name="Ding S."/>
            <person name="Wang X."/>
            <person name="Zhu J."/>
            <person name="Ruan X."/>
            <person name="Zhao L."/>
            <person name="Wei J."/>
            <person name="Que T."/>
            <person name="Du C."/>
            <person name="Cheng J."/>
            <person name="Dai P."/>
            <person name="Han X."/>
            <person name="Huang E."/>
            <person name="Gao Y."/>
            <person name="Liu J."/>
            <person name="Shao H."/>
            <person name="Ye R."/>
            <person name="Li L."/>
            <person name="Wei W."/>
            <person name="Wang X."/>
            <person name="Wang C."/>
            <person name="Yang T."/>
            <person name="Huo Q."/>
            <person name="Li W."/>
            <person name="Guo W."/>
            <person name="Chen H."/>
            <person name="Zhou L."/>
            <person name="Ni X."/>
            <person name="Tian J."/>
            <person name="Zhou Y."/>
            <person name="Sheng Y."/>
            <person name="Liu T."/>
            <person name="Pan Y."/>
            <person name="Xia L."/>
            <person name="Li J."/>
            <person name="Zhao F."/>
            <person name="Cao W."/>
        </authorList>
    </citation>
    <scope>NUCLEOTIDE SEQUENCE</scope>
    <source>
        <strain evidence="1">Dsil-2018</strain>
    </source>
</reference>
<dbReference type="Proteomes" id="UP000821865">
    <property type="component" value="Chromosome 11"/>
</dbReference>
<gene>
    <name evidence="1" type="ORF">HPB49_022790</name>
</gene>
<protein>
    <submittedName>
        <fullName evidence="1">Uncharacterized protein</fullName>
    </submittedName>
</protein>
<proteinExistence type="predicted"/>
<comment type="caution">
    <text evidence="1">The sequence shown here is derived from an EMBL/GenBank/DDBJ whole genome shotgun (WGS) entry which is preliminary data.</text>
</comment>
<evidence type="ECO:0000313" key="2">
    <source>
        <dbReference type="Proteomes" id="UP000821865"/>
    </source>
</evidence>
<evidence type="ECO:0000313" key="1">
    <source>
        <dbReference type="EMBL" id="KAH7971369.1"/>
    </source>
</evidence>